<sequence>MNTQTIRKIAYQGEPGAFSHQAIKRWFGEFTPAPYPTFEAAFAAVRDGECELGMIPVENSVAGRVTDVHHLLPNSGLKIIGERFLPIEMILMGVPETKLENIRVAASHTMALLQCRKALRELNITAEVFHDTAGAARALSETRELDRAVIAPEPAAELYGLKILRRHMEDAQNNTTRFLILTTEDRVVEPEPGIDCMTSFIFRVKNIPASLYKALGGFATNGVNMTKLESYIENGVFASTVFYCDVEGRPTEGGLKQALEELNFFAVDVEILGTYPLDPFRNSEGQR</sequence>
<dbReference type="PANTHER" id="PTHR21022">
    <property type="entry name" value="PREPHENATE DEHYDRATASE P PROTEIN"/>
    <property type="match status" value="1"/>
</dbReference>
<comment type="catalytic activity">
    <reaction evidence="7">
        <text>prephenate + H(+) = 3-phenylpyruvate + CO2 + H2O</text>
        <dbReference type="Rhea" id="RHEA:21648"/>
        <dbReference type="ChEBI" id="CHEBI:15377"/>
        <dbReference type="ChEBI" id="CHEBI:15378"/>
        <dbReference type="ChEBI" id="CHEBI:16526"/>
        <dbReference type="ChEBI" id="CHEBI:18005"/>
        <dbReference type="ChEBI" id="CHEBI:29934"/>
        <dbReference type="EC" id="4.2.1.51"/>
    </reaction>
</comment>
<dbReference type="STRING" id="260084.SAMN02927928_3286"/>
<dbReference type="RefSeq" id="WP_090650106.1">
    <property type="nucleotide sequence ID" value="NZ_CBCRYE010000010.1"/>
</dbReference>
<evidence type="ECO:0000313" key="11">
    <source>
        <dbReference type="EMBL" id="SCW76601.1"/>
    </source>
</evidence>
<reference evidence="12" key="1">
    <citation type="submission" date="2016-10" db="EMBL/GenBank/DDBJ databases">
        <authorList>
            <person name="Varghese N."/>
            <person name="Submissions S."/>
        </authorList>
    </citation>
    <scope>NUCLEOTIDE SEQUENCE [LARGE SCALE GENOMIC DNA]</scope>
    <source>
        <strain evidence="12">CGMCC 1.3431</strain>
    </source>
</reference>
<dbReference type="Proteomes" id="UP000199150">
    <property type="component" value="Unassembled WGS sequence"/>
</dbReference>
<feature type="site" description="Essential for prephenate dehydratase activity" evidence="8">
    <location>
        <position position="176"/>
    </location>
</feature>
<dbReference type="EMBL" id="FMTS01000006">
    <property type="protein sequence ID" value="SCW76601.1"/>
    <property type="molecule type" value="Genomic_DNA"/>
</dbReference>
<evidence type="ECO:0000313" key="12">
    <source>
        <dbReference type="Proteomes" id="UP000199150"/>
    </source>
</evidence>
<dbReference type="CDD" id="cd04905">
    <property type="entry name" value="ACT_CM-PDT"/>
    <property type="match status" value="1"/>
</dbReference>
<dbReference type="AlphaFoldDB" id="A0A1G4T5L8"/>
<keyword evidence="4" id="KW-0057">Aromatic amino acid biosynthesis</keyword>
<keyword evidence="6" id="KW-0456">Lyase</keyword>
<evidence type="ECO:0000256" key="2">
    <source>
        <dbReference type="ARBA" id="ARBA00013147"/>
    </source>
</evidence>
<dbReference type="NCBIfam" id="NF008866">
    <property type="entry name" value="PRK11899.1"/>
    <property type="match status" value="1"/>
</dbReference>
<dbReference type="InterPro" id="IPR002912">
    <property type="entry name" value="ACT_dom"/>
</dbReference>
<evidence type="ECO:0000256" key="7">
    <source>
        <dbReference type="ARBA" id="ARBA00047848"/>
    </source>
</evidence>
<dbReference type="InterPro" id="IPR045865">
    <property type="entry name" value="ACT-like_dom_sf"/>
</dbReference>
<keyword evidence="5" id="KW-0584">Phenylalanine biosynthesis</keyword>
<dbReference type="GO" id="GO:0009094">
    <property type="term" value="P:L-phenylalanine biosynthetic process"/>
    <property type="evidence" value="ECO:0007669"/>
    <property type="project" value="UniProtKB-UniPathway"/>
</dbReference>
<feature type="domain" description="Prephenate dehydratase" evidence="9">
    <location>
        <begin position="8"/>
        <end position="183"/>
    </location>
</feature>
<dbReference type="UniPathway" id="UPA00121">
    <property type="reaction ID" value="UER00345"/>
</dbReference>
<dbReference type="CDD" id="cd13631">
    <property type="entry name" value="PBP2_Ct-PDT_like"/>
    <property type="match status" value="1"/>
</dbReference>
<dbReference type="InterPro" id="IPR001086">
    <property type="entry name" value="Preph_deHydtase"/>
</dbReference>
<dbReference type="Gene3D" id="3.40.190.10">
    <property type="entry name" value="Periplasmic binding protein-like II"/>
    <property type="match status" value="2"/>
</dbReference>
<dbReference type="InterPro" id="IPR018528">
    <property type="entry name" value="Preph_deHydtase_CS"/>
</dbReference>
<dbReference type="Pfam" id="PF00800">
    <property type="entry name" value="PDT"/>
    <property type="match status" value="1"/>
</dbReference>
<evidence type="ECO:0000259" key="10">
    <source>
        <dbReference type="PROSITE" id="PS51671"/>
    </source>
</evidence>
<evidence type="ECO:0000256" key="5">
    <source>
        <dbReference type="ARBA" id="ARBA00023222"/>
    </source>
</evidence>
<name>A0A1G4T5L8_9CAUL</name>
<feature type="domain" description="ACT" evidence="10">
    <location>
        <begin position="199"/>
        <end position="276"/>
    </location>
</feature>
<dbReference type="PANTHER" id="PTHR21022:SF19">
    <property type="entry name" value="PREPHENATE DEHYDRATASE-RELATED"/>
    <property type="match status" value="1"/>
</dbReference>
<dbReference type="Gene3D" id="3.30.70.260">
    <property type="match status" value="1"/>
</dbReference>
<dbReference type="PROSITE" id="PS51671">
    <property type="entry name" value="ACT"/>
    <property type="match status" value="1"/>
</dbReference>
<keyword evidence="12" id="KW-1185">Reference proteome</keyword>
<dbReference type="SUPFAM" id="SSF55021">
    <property type="entry name" value="ACT-like"/>
    <property type="match status" value="1"/>
</dbReference>
<comment type="pathway">
    <text evidence="1">Amino-acid biosynthesis; L-phenylalanine biosynthesis; phenylpyruvate from prephenate: step 1/1.</text>
</comment>
<evidence type="ECO:0000259" key="9">
    <source>
        <dbReference type="PROSITE" id="PS51171"/>
    </source>
</evidence>
<protein>
    <recommendedName>
        <fullName evidence="2">prephenate dehydratase</fullName>
        <ecNumber evidence="2">4.2.1.51</ecNumber>
    </recommendedName>
</protein>
<evidence type="ECO:0000256" key="4">
    <source>
        <dbReference type="ARBA" id="ARBA00023141"/>
    </source>
</evidence>
<gene>
    <name evidence="11" type="ORF">SAMN02927928_3286</name>
</gene>
<evidence type="ECO:0000256" key="6">
    <source>
        <dbReference type="ARBA" id="ARBA00023239"/>
    </source>
</evidence>
<dbReference type="PROSITE" id="PS51171">
    <property type="entry name" value="PREPHENATE_DEHYDR_3"/>
    <property type="match status" value="1"/>
</dbReference>
<dbReference type="SUPFAM" id="SSF53850">
    <property type="entry name" value="Periplasmic binding protein-like II"/>
    <property type="match status" value="1"/>
</dbReference>
<dbReference type="PIRSF" id="PIRSF001500">
    <property type="entry name" value="Chor_mut_pdt_Ppr"/>
    <property type="match status" value="1"/>
</dbReference>
<dbReference type="OrthoDB" id="9802281at2"/>
<dbReference type="GO" id="GO:0004664">
    <property type="term" value="F:prephenate dehydratase activity"/>
    <property type="evidence" value="ECO:0007669"/>
    <property type="project" value="UniProtKB-EC"/>
</dbReference>
<dbReference type="GO" id="GO:0005737">
    <property type="term" value="C:cytoplasm"/>
    <property type="evidence" value="ECO:0007669"/>
    <property type="project" value="TreeGrafter"/>
</dbReference>
<accession>A0A1G4T5L8</accession>
<keyword evidence="3" id="KW-0028">Amino-acid biosynthesis</keyword>
<evidence type="ECO:0000256" key="3">
    <source>
        <dbReference type="ARBA" id="ARBA00022605"/>
    </source>
</evidence>
<dbReference type="InterPro" id="IPR008242">
    <property type="entry name" value="Chor_mutase/pphenate_deHydtase"/>
</dbReference>
<proteinExistence type="predicted"/>
<dbReference type="PROSITE" id="PS00857">
    <property type="entry name" value="PREPHENATE_DEHYDR_1"/>
    <property type="match status" value="1"/>
</dbReference>
<evidence type="ECO:0000256" key="1">
    <source>
        <dbReference type="ARBA" id="ARBA00004741"/>
    </source>
</evidence>
<dbReference type="EC" id="4.2.1.51" evidence="2"/>
<organism evidence="11 12">
    <name type="scientific">Asticcacaulis taihuensis</name>
    <dbReference type="NCBI Taxonomy" id="260084"/>
    <lineage>
        <taxon>Bacteria</taxon>
        <taxon>Pseudomonadati</taxon>
        <taxon>Pseudomonadota</taxon>
        <taxon>Alphaproteobacteria</taxon>
        <taxon>Caulobacterales</taxon>
        <taxon>Caulobacteraceae</taxon>
        <taxon>Asticcacaulis</taxon>
    </lineage>
</organism>
<evidence type="ECO:0000256" key="8">
    <source>
        <dbReference type="PIRSR" id="PIRSR001500-2"/>
    </source>
</evidence>